<name>A0ABV6C534_9ACTN</name>
<comment type="caution">
    <text evidence="3">The sequence shown here is derived from an EMBL/GenBank/DDBJ whole genome shotgun (WGS) entry which is preliminary data.</text>
</comment>
<dbReference type="Proteomes" id="UP001589788">
    <property type="component" value="Unassembled WGS sequence"/>
</dbReference>
<proteinExistence type="predicted"/>
<protein>
    <submittedName>
        <fullName evidence="3">Flagellar biosynthesis protein FlhB</fullName>
    </submittedName>
</protein>
<organism evidence="3 4">
    <name type="scientific">Aciditerrimonas ferrireducens</name>
    <dbReference type="NCBI Taxonomy" id="667306"/>
    <lineage>
        <taxon>Bacteria</taxon>
        <taxon>Bacillati</taxon>
        <taxon>Actinomycetota</taxon>
        <taxon>Acidimicrobiia</taxon>
        <taxon>Acidimicrobiales</taxon>
        <taxon>Acidimicrobiaceae</taxon>
        <taxon>Aciditerrimonas</taxon>
    </lineage>
</organism>
<evidence type="ECO:0000256" key="1">
    <source>
        <dbReference type="SAM" id="MobiDB-lite"/>
    </source>
</evidence>
<dbReference type="SUPFAM" id="SSF160544">
    <property type="entry name" value="EscU C-terminal domain-like"/>
    <property type="match status" value="1"/>
</dbReference>
<dbReference type="Gene3D" id="3.40.1690.10">
    <property type="entry name" value="secretion proteins EscU"/>
    <property type="match status" value="1"/>
</dbReference>
<dbReference type="PANTHER" id="PTHR30531:SF12">
    <property type="entry name" value="FLAGELLAR BIOSYNTHETIC PROTEIN FLHB"/>
    <property type="match status" value="1"/>
</dbReference>
<feature type="transmembrane region" description="Helical" evidence="2">
    <location>
        <begin position="88"/>
        <end position="117"/>
    </location>
</feature>
<dbReference type="Pfam" id="PF01312">
    <property type="entry name" value="Bac_export_2"/>
    <property type="match status" value="1"/>
</dbReference>
<evidence type="ECO:0000313" key="3">
    <source>
        <dbReference type="EMBL" id="MFC0082810.1"/>
    </source>
</evidence>
<evidence type="ECO:0000256" key="2">
    <source>
        <dbReference type="SAM" id="Phobius"/>
    </source>
</evidence>
<gene>
    <name evidence="3" type="ORF">ACFFRE_11785</name>
</gene>
<feature type="transmembrane region" description="Helical" evidence="2">
    <location>
        <begin position="178"/>
        <end position="207"/>
    </location>
</feature>
<dbReference type="EMBL" id="JBHLYQ010000160">
    <property type="protein sequence ID" value="MFC0082810.1"/>
    <property type="molecule type" value="Genomic_DNA"/>
</dbReference>
<keyword evidence="3" id="KW-0969">Cilium</keyword>
<keyword evidence="4" id="KW-1185">Reference proteome</keyword>
<feature type="region of interest" description="Disordered" evidence="1">
    <location>
        <begin position="1"/>
        <end position="23"/>
    </location>
</feature>
<keyword evidence="2" id="KW-1133">Transmembrane helix</keyword>
<keyword evidence="3" id="KW-0966">Cell projection</keyword>
<sequence length="366" mass="39404">MARRDERTEKPTPKRRREARQEGQIAKTPELAGWLAVLVASMALPAAFGYGERRVVGVLAQANHVMADPTSAGALAVLRTGLVAAAEIVLPVAGVMAAVSLVVTAAQVGPVLAWKAARPQFSRLNPLTGIKRLFSAQSLWMLAKEVLKLAVIGALAYRTMDAMVRLMLGAQLTGIGPAVAYAGGALVGLVRQVALAGLVLAGFDYAFQRRRVGQQLKMTKQEVKEEFRQHEGDPLLKGQIRKKQRALSRLRMMAAVAKADVVVTNPTHVAVALRYEPGSGQAPRVVAKGADHLAARIREEARRHGVPVVEDPPLARALHAACDLDDLVPVELYLAVARLLAFVFTLPDVVRRSGRVHRRPVSAMVA</sequence>
<feature type="transmembrane region" description="Helical" evidence="2">
    <location>
        <begin position="31"/>
        <end position="50"/>
    </location>
</feature>
<keyword evidence="2" id="KW-0472">Membrane</keyword>
<dbReference type="PRINTS" id="PR00950">
    <property type="entry name" value="TYPE3IMSPROT"/>
</dbReference>
<dbReference type="RefSeq" id="WP_377790462.1">
    <property type="nucleotide sequence ID" value="NZ_JBHLYQ010000160.1"/>
</dbReference>
<dbReference type="InterPro" id="IPR029025">
    <property type="entry name" value="T3SS_substrate_exporter_C"/>
</dbReference>
<keyword evidence="2" id="KW-0812">Transmembrane</keyword>
<keyword evidence="3" id="KW-0282">Flagellum</keyword>
<reference evidence="3 4" key="1">
    <citation type="submission" date="2024-09" db="EMBL/GenBank/DDBJ databases">
        <authorList>
            <person name="Sun Q."/>
            <person name="Mori K."/>
        </authorList>
    </citation>
    <scope>NUCLEOTIDE SEQUENCE [LARGE SCALE GENOMIC DNA]</scope>
    <source>
        <strain evidence="3 4">JCM 15389</strain>
    </source>
</reference>
<dbReference type="Gene3D" id="6.10.250.2080">
    <property type="match status" value="1"/>
</dbReference>
<feature type="compositionally biased region" description="Basic and acidic residues" evidence="1">
    <location>
        <begin position="1"/>
        <end position="12"/>
    </location>
</feature>
<accession>A0ABV6C534</accession>
<dbReference type="PANTHER" id="PTHR30531">
    <property type="entry name" value="FLAGELLAR BIOSYNTHETIC PROTEIN FLHB"/>
    <property type="match status" value="1"/>
</dbReference>
<dbReference type="InterPro" id="IPR006135">
    <property type="entry name" value="T3SS_substrate_exporter"/>
</dbReference>
<evidence type="ECO:0000313" key="4">
    <source>
        <dbReference type="Proteomes" id="UP001589788"/>
    </source>
</evidence>